<evidence type="ECO:0000313" key="9">
    <source>
        <dbReference type="Proteomes" id="UP000028252"/>
    </source>
</evidence>
<name>A0A081G2J6_9GAMM</name>
<dbReference type="PANTHER" id="PTHR31136">
    <property type="entry name" value="DUF1338 DOMAIN-CONTAINING PROTEIN"/>
    <property type="match status" value="1"/>
</dbReference>
<dbReference type="EMBL" id="JMQN01000013">
    <property type="protein sequence ID" value="KEA65001.1"/>
    <property type="molecule type" value="Genomic_DNA"/>
</dbReference>
<sequence length="267" mass="30488">MTTHEFFNSLWKDYIQITPQAEAVRQLFMGKGEEVINDHVAFRTFSESPLNLDKLQAVVESLGYKASEQYRFEQKKLLAKSYRHTEDEDAPKLFISELQVHELSQPVQKILRNVIGQIPADIELDPSIFWRGRLWEMPSFAEYETLRNESEYAAWLTTIGIRVNHFTVSINKLKRYDDIEQVNALLKQSGFALNSVGGEVKGSPDLLLEQSSTLADKITLTFSDGKVASIPSCFYEFAKRYPSADGRIFQGFIEGNADKIFESTNAR</sequence>
<keyword evidence="3" id="KW-0560">Oxidoreductase</keyword>
<dbReference type="STRING" id="1232683.ADIMK_0703"/>
<comment type="cofactor">
    <cofactor evidence="1">
        <name>Fe(2+)</name>
        <dbReference type="ChEBI" id="CHEBI:29033"/>
    </cofactor>
</comment>
<dbReference type="AlphaFoldDB" id="A0A081G2J6"/>
<dbReference type="Gene3D" id="3.10.180.50">
    <property type="match status" value="1"/>
</dbReference>
<dbReference type="GO" id="GO:0051213">
    <property type="term" value="F:dioxygenase activity"/>
    <property type="evidence" value="ECO:0007669"/>
    <property type="project" value="UniProtKB-KW"/>
</dbReference>
<dbReference type="SMART" id="SM01150">
    <property type="entry name" value="DUF1338"/>
    <property type="match status" value="1"/>
</dbReference>
<dbReference type="PANTHER" id="PTHR31136:SF5">
    <property type="entry name" value="2-OXOADIPATE DIOXYGENASE_DECARBOXYLASE, CHLOROPLASTIC"/>
    <property type="match status" value="1"/>
</dbReference>
<comment type="caution">
    <text evidence="8">The sequence shown here is derived from an EMBL/GenBank/DDBJ whole genome shotgun (WGS) entry which is preliminary data.</text>
</comment>
<dbReference type="CDD" id="cd16350">
    <property type="entry name" value="VOC_like"/>
    <property type="match status" value="1"/>
</dbReference>
<organism evidence="8 9">
    <name type="scientific">Marinobacterium lacunae</name>
    <dbReference type="NCBI Taxonomy" id="1232683"/>
    <lineage>
        <taxon>Bacteria</taxon>
        <taxon>Pseudomonadati</taxon>
        <taxon>Pseudomonadota</taxon>
        <taxon>Gammaproteobacteria</taxon>
        <taxon>Oceanospirillales</taxon>
        <taxon>Oceanospirillaceae</taxon>
        <taxon>Marinobacterium</taxon>
    </lineage>
</organism>
<dbReference type="EC" id="1.13.11.93" evidence="6"/>
<keyword evidence="9" id="KW-1185">Reference proteome</keyword>
<dbReference type="RefSeq" id="WP_036183676.1">
    <property type="nucleotide sequence ID" value="NZ_JMQN01000013.1"/>
</dbReference>
<evidence type="ECO:0000256" key="5">
    <source>
        <dbReference type="ARBA" id="ARBA00035013"/>
    </source>
</evidence>
<dbReference type="eggNOG" id="COG5383">
    <property type="taxonomic scope" value="Bacteria"/>
</dbReference>
<reference evidence="8 9" key="1">
    <citation type="submission" date="2014-04" db="EMBL/GenBank/DDBJ databases">
        <title>Marinobacterium kochiensis sp. nov., isolated from sediment sample collected from Kochi backwaters in Kerala, India.</title>
        <authorList>
            <person name="Singh A."/>
            <person name="Pinnaka A.K."/>
        </authorList>
    </citation>
    <scope>NUCLEOTIDE SEQUENCE [LARGE SCALE GENOMIC DNA]</scope>
    <source>
        <strain evidence="8 9">AK27</strain>
    </source>
</reference>
<dbReference type="InterPro" id="IPR009770">
    <property type="entry name" value="HGLS"/>
</dbReference>
<proteinExistence type="inferred from homology"/>
<protein>
    <recommendedName>
        <fullName evidence="6">2-oxoadipate dioxygenase/decarboxylase</fullName>
        <ecNumber evidence="6">1.13.11.93</ecNumber>
    </recommendedName>
    <alternativeName>
        <fullName evidence="7">2-hydroxyglutarate synthase</fullName>
    </alternativeName>
</protein>
<dbReference type="OrthoDB" id="506370at2"/>
<evidence type="ECO:0000256" key="3">
    <source>
        <dbReference type="ARBA" id="ARBA00023002"/>
    </source>
</evidence>
<evidence type="ECO:0000256" key="1">
    <source>
        <dbReference type="ARBA" id="ARBA00001954"/>
    </source>
</evidence>
<dbReference type="PATRIC" id="fig|1232683.4.peg.695"/>
<evidence type="ECO:0000313" key="8">
    <source>
        <dbReference type="EMBL" id="KEA65001.1"/>
    </source>
</evidence>
<comment type="similarity">
    <text evidence="5">Belongs to the 2-oxoadipate dioxygenase/decarboxylase family.</text>
</comment>
<keyword evidence="4" id="KW-0408">Iron</keyword>
<dbReference type="Proteomes" id="UP000028252">
    <property type="component" value="Unassembled WGS sequence"/>
</dbReference>
<gene>
    <name evidence="8" type="ORF">ADIMK_0703</name>
</gene>
<evidence type="ECO:0000256" key="2">
    <source>
        <dbReference type="ARBA" id="ARBA00022964"/>
    </source>
</evidence>
<dbReference type="Pfam" id="PF07063">
    <property type="entry name" value="HGLS"/>
    <property type="match status" value="2"/>
</dbReference>
<accession>A0A081G2J6</accession>
<keyword evidence="2" id="KW-0223">Dioxygenase</keyword>
<evidence type="ECO:0000256" key="6">
    <source>
        <dbReference type="ARBA" id="ARBA00035023"/>
    </source>
</evidence>
<evidence type="ECO:0000256" key="7">
    <source>
        <dbReference type="ARBA" id="ARBA00035045"/>
    </source>
</evidence>
<evidence type="ECO:0000256" key="4">
    <source>
        <dbReference type="ARBA" id="ARBA00023004"/>
    </source>
</evidence>